<keyword evidence="1" id="KW-0732">Signal</keyword>
<proteinExistence type="predicted"/>
<gene>
    <name evidence="2" type="ORF">JG688_00005083</name>
</gene>
<feature type="chain" id="PRO_5035162678" evidence="1">
    <location>
        <begin position="25"/>
        <end position="223"/>
    </location>
</feature>
<evidence type="ECO:0000256" key="1">
    <source>
        <dbReference type="SAM" id="SignalP"/>
    </source>
</evidence>
<dbReference type="EMBL" id="JAENGY010000195">
    <property type="protein sequence ID" value="KAG6969970.1"/>
    <property type="molecule type" value="Genomic_DNA"/>
</dbReference>
<sequence>MLNSFFTFFLVFQKWSLLPNIVFQRQPEDTSLSTSSNTARVLDLQPVFNCDAGELAIFKAQKLDDTWLKNNKDRHGEEPADDVHLIVLKRNEIPVIPKWKEQVMWEPTLETGALYFRKSDERQRSCNSVLQDEISALHRTVTEVAVTFAKVEEVRDAMIQLEQANALTGHSESLMREMTMEFQRTLKKVMKKVVVGTAAVSELRKSLRLVGMNGGGLAMLVVS</sequence>
<reference evidence="2" key="1">
    <citation type="submission" date="2021-01" db="EMBL/GenBank/DDBJ databases">
        <title>Phytophthora aleatoria, a newly-described species from Pinus radiata is distinct from Phytophthora cactorum isolates based on comparative genomics.</title>
        <authorList>
            <person name="Mcdougal R."/>
            <person name="Panda P."/>
            <person name="Williams N."/>
            <person name="Studholme D.J."/>
        </authorList>
    </citation>
    <scope>NUCLEOTIDE SEQUENCE</scope>
    <source>
        <strain evidence="2">NZFS 4037</strain>
    </source>
</reference>
<feature type="signal peptide" evidence="1">
    <location>
        <begin position="1"/>
        <end position="24"/>
    </location>
</feature>
<organism evidence="2 3">
    <name type="scientific">Phytophthora aleatoria</name>
    <dbReference type="NCBI Taxonomy" id="2496075"/>
    <lineage>
        <taxon>Eukaryota</taxon>
        <taxon>Sar</taxon>
        <taxon>Stramenopiles</taxon>
        <taxon>Oomycota</taxon>
        <taxon>Peronosporomycetes</taxon>
        <taxon>Peronosporales</taxon>
        <taxon>Peronosporaceae</taxon>
        <taxon>Phytophthora</taxon>
    </lineage>
</organism>
<accession>A0A8J5ISA7</accession>
<evidence type="ECO:0000313" key="3">
    <source>
        <dbReference type="Proteomes" id="UP000709295"/>
    </source>
</evidence>
<dbReference type="Proteomes" id="UP000709295">
    <property type="component" value="Unassembled WGS sequence"/>
</dbReference>
<keyword evidence="3" id="KW-1185">Reference proteome</keyword>
<name>A0A8J5ISA7_9STRA</name>
<evidence type="ECO:0000313" key="2">
    <source>
        <dbReference type="EMBL" id="KAG6969970.1"/>
    </source>
</evidence>
<dbReference type="AlphaFoldDB" id="A0A8J5ISA7"/>
<comment type="caution">
    <text evidence="2">The sequence shown here is derived from an EMBL/GenBank/DDBJ whole genome shotgun (WGS) entry which is preliminary data.</text>
</comment>
<protein>
    <submittedName>
        <fullName evidence="2">Uncharacterized protein</fullName>
    </submittedName>
</protein>